<evidence type="ECO:0000313" key="1">
    <source>
        <dbReference type="EMBL" id="KAH9412400.1"/>
    </source>
</evidence>
<reference evidence="1 2" key="2">
    <citation type="journal article" date="2022" name="Mol. Biol. Evol.">
        <title>Comparative Genomics Reveals Insights into the Divergent Evolution of Astigmatic Mites and Household Pest Adaptations.</title>
        <authorList>
            <person name="Xiong Q."/>
            <person name="Wan A.T."/>
            <person name="Liu X."/>
            <person name="Fung C.S."/>
            <person name="Xiao X."/>
            <person name="Malainual N."/>
            <person name="Hou J."/>
            <person name="Wang L."/>
            <person name="Wang M."/>
            <person name="Yang K.Y."/>
            <person name="Cui Y."/>
            <person name="Leung E.L."/>
            <person name="Nong W."/>
            <person name="Shin S.K."/>
            <person name="Au S.W."/>
            <person name="Jeong K.Y."/>
            <person name="Chew F.T."/>
            <person name="Hui J.H."/>
            <person name="Leung T.F."/>
            <person name="Tungtrongchitr A."/>
            <person name="Zhong N."/>
            <person name="Liu Z."/>
            <person name="Tsui S.K."/>
        </authorList>
    </citation>
    <scope>NUCLEOTIDE SEQUENCE [LARGE SCALE GENOMIC DNA]</scope>
    <source>
        <strain evidence="1">Derp</strain>
    </source>
</reference>
<reference evidence="1 2" key="1">
    <citation type="journal article" date="2018" name="J. Allergy Clin. Immunol.">
        <title>High-quality assembly of Dermatophagoides pteronyssinus genome and transcriptome reveals a wide range of novel allergens.</title>
        <authorList>
            <person name="Liu X.Y."/>
            <person name="Yang K.Y."/>
            <person name="Wang M.Q."/>
            <person name="Kwok J.S."/>
            <person name="Zeng X."/>
            <person name="Yang Z."/>
            <person name="Xiao X.J."/>
            <person name="Lau C.P."/>
            <person name="Li Y."/>
            <person name="Huang Z.M."/>
            <person name="Ba J.G."/>
            <person name="Yim A.K."/>
            <person name="Ouyang C.Y."/>
            <person name="Ngai S.M."/>
            <person name="Chan T.F."/>
            <person name="Leung E.L."/>
            <person name="Liu L."/>
            <person name="Liu Z.G."/>
            <person name="Tsui S.K."/>
        </authorList>
    </citation>
    <scope>NUCLEOTIDE SEQUENCE [LARGE SCALE GENOMIC DNA]</scope>
    <source>
        <strain evidence="1">Derp</strain>
    </source>
</reference>
<sequence length="85" mass="9575">MTIRTGIDFIINPLAEIDRNIAANEGFLYISPSFNKRSVEFIDRTKRSRIILNSFKSLLSLARISLAKCSLTVIGLQSVELDMID</sequence>
<organism evidence="1 2">
    <name type="scientific">Dermatophagoides pteronyssinus</name>
    <name type="common">European house dust mite</name>
    <dbReference type="NCBI Taxonomy" id="6956"/>
    <lineage>
        <taxon>Eukaryota</taxon>
        <taxon>Metazoa</taxon>
        <taxon>Ecdysozoa</taxon>
        <taxon>Arthropoda</taxon>
        <taxon>Chelicerata</taxon>
        <taxon>Arachnida</taxon>
        <taxon>Acari</taxon>
        <taxon>Acariformes</taxon>
        <taxon>Sarcoptiformes</taxon>
        <taxon>Astigmata</taxon>
        <taxon>Psoroptidia</taxon>
        <taxon>Analgoidea</taxon>
        <taxon>Pyroglyphidae</taxon>
        <taxon>Dermatophagoidinae</taxon>
        <taxon>Dermatophagoides</taxon>
    </lineage>
</organism>
<dbReference type="Proteomes" id="UP000887458">
    <property type="component" value="Unassembled WGS sequence"/>
</dbReference>
<evidence type="ECO:0000313" key="2">
    <source>
        <dbReference type="Proteomes" id="UP000887458"/>
    </source>
</evidence>
<protein>
    <submittedName>
        <fullName evidence="1">Uncharacterized protein</fullName>
    </submittedName>
</protein>
<accession>A0ABQ8IPU1</accession>
<name>A0ABQ8IPU1_DERPT</name>
<keyword evidence="2" id="KW-1185">Reference proteome</keyword>
<dbReference type="EMBL" id="NJHN03000131">
    <property type="protein sequence ID" value="KAH9412400.1"/>
    <property type="molecule type" value="Genomic_DNA"/>
</dbReference>
<comment type="caution">
    <text evidence="1">The sequence shown here is derived from an EMBL/GenBank/DDBJ whole genome shotgun (WGS) entry which is preliminary data.</text>
</comment>
<gene>
    <name evidence="1" type="ORF">DERP_013643</name>
</gene>
<proteinExistence type="predicted"/>